<dbReference type="EMBL" id="JBHTMB010000023">
    <property type="protein sequence ID" value="MFD1232418.1"/>
    <property type="molecule type" value="Genomic_DNA"/>
</dbReference>
<dbReference type="RefSeq" id="WP_103384075.1">
    <property type="nucleotide sequence ID" value="NZ_BAABKS010000020.1"/>
</dbReference>
<sequence length="153" mass="16910">MAADGVPDDGSRPARPRHRVPPGTTRANDRTADRTALRAGRSRASGGRPPRSGDALPAHDPELDSYLAALAPDTDGPLESTGRFGTAQVFQLRLPPLRVEQLRRVAEERGVSPGSLALDWVIERLDREDMPTGPLERVRDEPARRPRFRRRKP</sequence>
<evidence type="ECO:0000313" key="2">
    <source>
        <dbReference type="EMBL" id="MFD1232418.1"/>
    </source>
</evidence>
<dbReference type="Proteomes" id="UP001597182">
    <property type="component" value="Unassembled WGS sequence"/>
</dbReference>
<feature type="compositionally biased region" description="Low complexity" evidence="1">
    <location>
        <begin position="37"/>
        <end position="53"/>
    </location>
</feature>
<name>A0ABW3VE64_9PSEU</name>
<organism evidence="2 3">
    <name type="scientific">Pseudonocardia benzenivorans</name>
    <dbReference type="NCBI Taxonomy" id="228005"/>
    <lineage>
        <taxon>Bacteria</taxon>
        <taxon>Bacillati</taxon>
        <taxon>Actinomycetota</taxon>
        <taxon>Actinomycetes</taxon>
        <taxon>Pseudonocardiales</taxon>
        <taxon>Pseudonocardiaceae</taxon>
        <taxon>Pseudonocardia</taxon>
    </lineage>
</organism>
<evidence type="ECO:0008006" key="4">
    <source>
        <dbReference type="Google" id="ProtNLM"/>
    </source>
</evidence>
<protein>
    <recommendedName>
        <fullName evidence="4">CopG family transcriptional regulator</fullName>
    </recommendedName>
</protein>
<feature type="compositionally biased region" description="Basic and acidic residues" evidence="1">
    <location>
        <begin position="129"/>
        <end position="144"/>
    </location>
</feature>
<evidence type="ECO:0000256" key="1">
    <source>
        <dbReference type="SAM" id="MobiDB-lite"/>
    </source>
</evidence>
<gene>
    <name evidence="2" type="ORF">ACFQ34_03910</name>
</gene>
<comment type="caution">
    <text evidence="2">The sequence shown here is derived from an EMBL/GenBank/DDBJ whole genome shotgun (WGS) entry which is preliminary data.</text>
</comment>
<feature type="region of interest" description="Disordered" evidence="1">
    <location>
        <begin position="129"/>
        <end position="153"/>
    </location>
</feature>
<feature type="region of interest" description="Disordered" evidence="1">
    <location>
        <begin position="1"/>
        <end position="61"/>
    </location>
</feature>
<accession>A0ABW3VE64</accession>
<feature type="compositionally biased region" description="Basic and acidic residues" evidence="1">
    <location>
        <begin position="27"/>
        <end position="36"/>
    </location>
</feature>
<keyword evidence="3" id="KW-1185">Reference proteome</keyword>
<proteinExistence type="predicted"/>
<evidence type="ECO:0000313" key="3">
    <source>
        <dbReference type="Proteomes" id="UP001597182"/>
    </source>
</evidence>
<reference evidence="3" key="1">
    <citation type="journal article" date="2019" name="Int. J. Syst. Evol. Microbiol.">
        <title>The Global Catalogue of Microorganisms (GCM) 10K type strain sequencing project: providing services to taxonomists for standard genome sequencing and annotation.</title>
        <authorList>
            <consortium name="The Broad Institute Genomics Platform"/>
            <consortium name="The Broad Institute Genome Sequencing Center for Infectious Disease"/>
            <person name="Wu L."/>
            <person name="Ma J."/>
        </authorList>
    </citation>
    <scope>NUCLEOTIDE SEQUENCE [LARGE SCALE GENOMIC DNA]</scope>
    <source>
        <strain evidence="3">CCUG 49018</strain>
    </source>
</reference>